<name>A0A9P4PFE1_9PLEO</name>
<dbReference type="AlphaFoldDB" id="A0A9P4PFE1"/>
<gene>
    <name evidence="2" type="ORF">P171DRAFT_496447</name>
</gene>
<evidence type="ECO:0000313" key="2">
    <source>
        <dbReference type="EMBL" id="KAF2443131.1"/>
    </source>
</evidence>
<sequence>MQAAVAALTGRVRTRIAASALVTTAQGQHSPRSSTGRLKANRKSPAMLQVSNFHIIEKENNNTTQDATIPVEHPNVHHNPTAHHNTLLTHRISHFLPRIGT</sequence>
<proteinExistence type="predicted"/>
<comment type="caution">
    <text evidence="2">The sequence shown here is derived from an EMBL/GenBank/DDBJ whole genome shotgun (WGS) entry which is preliminary data.</text>
</comment>
<keyword evidence="3" id="KW-1185">Reference proteome</keyword>
<organism evidence="2 3">
    <name type="scientific">Karstenula rhodostoma CBS 690.94</name>
    <dbReference type="NCBI Taxonomy" id="1392251"/>
    <lineage>
        <taxon>Eukaryota</taxon>
        <taxon>Fungi</taxon>
        <taxon>Dikarya</taxon>
        <taxon>Ascomycota</taxon>
        <taxon>Pezizomycotina</taxon>
        <taxon>Dothideomycetes</taxon>
        <taxon>Pleosporomycetidae</taxon>
        <taxon>Pleosporales</taxon>
        <taxon>Massarineae</taxon>
        <taxon>Didymosphaeriaceae</taxon>
        <taxon>Karstenula</taxon>
    </lineage>
</organism>
<dbReference type="Proteomes" id="UP000799764">
    <property type="component" value="Unassembled WGS sequence"/>
</dbReference>
<reference evidence="2" key="1">
    <citation type="journal article" date="2020" name="Stud. Mycol.">
        <title>101 Dothideomycetes genomes: a test case for predicting lifestyles and emergence of pathogens.</title>
        <authorList>
            <person name="Haridas S."/>
            <person name="Albert R."/>
            <person name="Binder M."/>
            <person name="Bloem J."/>
            <person name="Labutti K."/>
            <person name="Salamov A."/>
            <person name="Andreopoulos B."/>
            <person name="Baker S."/>
            <person name="Barry K."/>
            <person name="Bills G."/>
            <person name="Bluhm B."/>
            <person name="Cannon C."/>
            <person name="Castanera R."/>
            <person name="Culley D."/>
            <person name="Daum C."/>
            <person name="Ezra D."/>
            <person name="Gonzalez J."/>
            <person name="Henrissat B."/>
            <person name="Kuo A."/>
            <person name="Liang C."/>
            <person name="Lipzen A."/>
            <person name="Lutzoni F."/>
            <person name="Magnuson J."/>
            <person name="Mondo S."/>
            <person name="Nolan M."/>
            <person name="Ohm R."/>
            <person name="Pangilinan J."/>
            <person name="Park H.-J."/>
            <person name="Ramirez L."/>
            <person name="Alfaro M."/>
            <person name="Sun H."/>
            <person name="Tritt A."/>
            <person name="Yoshinaga Y."/>
            <person name="Zwiers L.-H."/>
            <person name="Turgeon B."/>
            <person name="Goodwin S."/>
            <person name="Spatafora J."/>
            <person name="Crous P."/>
            <person name="Grigoriev I."/>
        </authorList>
    </citation>
    <scope>NUCLEOTIDE SEQUENCE</scope>
    <source>
        <strain evidence="2">CBS 690.94</strain>
    </source>
</reference>
<dbReference type="EMBL" id="MU001503">
    <property type="protein sequence ID" value="KAF2443131.1"/>
    <property type="molecule type" value="Genomic_DNA"/>
</dbReference>
<feature type="compositionally biased region" description="Polar residues" evidence="1">
    <location>
        <begin position="23"/>
        <end position="36"/>
    </location>
</feature>
<protein>
    <submittedName>
        <fullName evidence="2">Uncharacterized protein</fullName>
    </submittedName>
</protein>
<evidence type="ECO:0000256" key="1">
    <source>
        <dbReference type="SAM" id="MobiDB-lite"/>
    </source>
</evidence>
<accession>A0A9P4PFE1</accession>
<evidence type="ECO:0000313" key="3">
    <source>
        <dbReference type="Proteomes" id="UP000799764"/>
    </source>
</evidence>
<feature type="region of interest" description="Disordered" evidence="1">
    <location>
        <begin position="23"/>
        <end position="44"/>
    </location>
</feature>